<feature type="region of interest" description="Disordered" evidence="7">
    <location>
        <begin position="1"/>
        <end position="23"/>
    </location>
</feature>
<keyword evidence="4 8" id="KW-1133">Transmembrane helix</keyword>
<feature type="domain" description="Threonine/Serine exporter ThrE" evidence="10">
    <location>
        <begin position="304"/>
        <end position="436"/>
    </location>
</feature>
<protein>
    <submittedName>
        <fullName evidence="11">Uncharacterized membrane protein YjjP, DUF1212 family</fullName>
    </submittedName>
</protein>
<dbReference type="Pfam" id="PF06738">
    <property type="entry name" value="ThrE"/>
    <property type="match status" value="1"/>
</dbReference>
<evidence type="ECO:0000256" key="5">
    <source>
        <dbReference type="ARBA" id="ARBA00023136"/>
    </source>
</evidence>
<evidence type="ECO:0000256" key="3">
    <source>
        <dbReference type="ARBA" id="ARBA00022692"/>
    </source>
</evidence>
<sequence>MVARRGVDAASAPRPSSEAASAGAADGEQFLVDAIAALHGNGASSERSIERAAQLEPALGVKGRLDLGWNTSSIDLEARTPNGVDTAVGGPLDQRRTTLRFATTPSAVAMNRVLAVDRAINEFSSSTTTLATARKAVARAAALKPSNIFLFAAACAVGASCLAIIFGIHHGETVLLIAASSVAGAFLRRGIGRLGGSNFWQVGVAALLAGLLGAIATNSDISSSLRLAAVCPCMILVPGPHLLNGSLDLAALRIPLGLARLTFATLTLLSIAAGLLAGLTLGGAELVVDPAGRDIPLWLDAGAAGIVAVCYGIFYSAPLRILIWPFVVGAAVHALRWVALDIWHLESYVGAGLACLAAATILLPVSRRFQLPFSAIGFASVVSLMPGVLIFRSLAGLAQLQTATGTTAEHLLVSTINDANVAWLTIFAMAIGFILPAGVYGWIRHRSTRSHSAPTSKETAR</sequence>
<dbReference type="PANTHER" id="PTHR34390">
    <property type="entry name" value="UPF0442 PROTEIN YJJB-RELATED"/>
    <property type="match status" value="1"/>
</dbReference>
<feature type="transmembrane region" description="Helical" evidence="8">
    <location>
        <begin position="174"/>
        <end position="191"/>
    </location>
</feature>
<dbReference type="InterPro" id="IPR050539">
    <property type="entry name" value="ThrE_Dicarb/AminoAcid_Exp"/>
</dbReference>
<dbReference type="Pfam" id="PF12821">
    <property type="entry name" value="ThrE_2"/>
    <property type="match status" value="1"/>
</dbReference>
<dbReference type="InterPro" id="IPR024528">
    <property type="entry name" value="ThrE_2"/>
</dbReference>
<dbReference type="PANTHER" id="PTHR34390:SF2">
    <property type="entry name" value="SUCCINATE TRANSPORTER SUBUNIT YJJP-RELATED"/>
    <property type="match status" value="1"/>
</dbReference>
<dbReference type="EMBL" id="FXAY01000001">
    <property type="protein sequence ID" value="SMG18782.1"/>
    <property type="molecule type" value="Genomic_DNA"/>
</dbReference>
<name>A0A1X7IV30_9MICO</name>
<dbReference type="GO" id="GO:0022857">
    <property type="term" value="F:transmembrane transporter activity"/>
    <property type="evidence" value="ECO:0007669"/>
    <property type="project" value="InterPro"/>
</dbReference>
<proteinExistence type="inferred from homology"/>
<evidence type="ECO:0000256" key="1">
    <source>
        <dbReference type="ARBA" id="ARBA00004651"/>
    </source>
</evidence>
<dbReference type="AlphaFoldDB" id="A0A1X7IV30"/>
<accession>A0A1X7IV30</accession>
<dbReference type="RefSeq" id="WP_085483256.1">
    <property type="nucleotide sequence ID" value="NZ_FXAY01000001.1"/>
</dbReference>
<evidence type="ECO:0000256" key="4">
    <source>
        <dbReference type="ARBA" id="ARBA00022989"/>
    </source>
</evidence>
<keyword evidence="2" id="KW-1003">Cell membrane</keyword>
<comment type="subcellular location">
    <subcellularLocation>
        <location evidence="1">Cell membrane</location>
        <topology evidence="1">Multi-pass membrane protein</topology>
    </subcellularLocation>
</comment>
<evidence type="ECO:0000256" key="7">
    <source>
        <dbReference type="SAM" id="MobiDB-lite"/>
    </source>
</evidence>
<keyword evidence="3 8" id="KW-0812">Transmembrane</keyword>
<dbReference type="InterPro" id="IPR010619">
    <property type="entry name" value="ThrE-like_N"/>
</dbReference>
<dbReference type="STRING" id="150121.SAMN06296010_0889"/>
<feature type="transmembrane region" description="Helical" evidence="8">
    <location>
        <begin position="198"/>
        <end position="217"/>
    </location>
</feature>
<evidence type="ECO:0000256" key="6">
    <source>
        <dbReference type="ARBA" id="ARBA00034125"/>
    </source>
</evidence>
<evidence type="ECO:0000259" key="9">
    <source>
        <dbReference type="Pfam" id="PF06738"/>
    </source>
</evidence>
<keyword evidence="5 8" id="KW-0472">Membrane</keyword>
<dbReference type="GO" id="GO:0005886">
    <property type="term" value="C:plasma membrane"/>
    <property type="evidence" value="ECO:0007669"/>
    <property type="project" value="UniProtKB-SubCell"/>
</dbReference>
<keyword evidence="12" id="KW-1185">Reference proteome</keyword>
<evidence type="ECO:0000313" key="11">
    <source>
        <dbReference type="EMBL" id="SMG18782.1"/>
    </source>
</evidence>
<feature type="compositionally biased region" description="Low complexity" evidence="7">
    <location>
        <begin position="8"/>
        <end position="23"/>
    </location>
</feature>
<organism evidence="11 12">
    <name type="scientific">Agreia pratensis</name>
    <dbReference type="NCBI Taxonomy" id="150121"/>
    <lineage>
        <taxon>Bacteria</taxon>
        <taxon>Bacillati</taxon>
        <taxon>Actinomycetota</taxon>
        <taxon>Actinomycetes</taxon>
        <taxon>Micrococcales</taxon>
        <taxon>Microbacteriaceae</taxon>
        <taxon>Agreia</taxon>
    </lineage>
</organism>
<dbReference type="OrthoDB" id="9124364at2"/>
<feature type="transmembrane region" description="Helical" evidence="8">
    <location>
        <begin position="321"/>
        <end position="339"/>
    </location>
</feature>
<feature type="transmembrane region" description="Helical" evidence="8">
    <location>
        <begin position="148"/>
        <end position="168"/>
    </location>
</feature>
<feature type="transmembrane region" description="Helical" evidence="8">
    <location>
        <begin position="295"/>
        <end position="314"/>
    </location>
</feature>
<gene>
    <name evidence="11" type="ORF">SAMN06296010_0889</name>
</gene>
<feature type="transmembrane region" description="Helical" evidence="8">
    <location>
        <begin position="421"/>
        <end position="443"/>
    </location>
</feature>
<reference evidence="12" key="1">
    <citation type="submission" date="2017-04" db="EMBL/GenBank/DDBJ databases">
        <authorList>
            <person name="Varghese N."/>
            <person name="Submissions S."/>
        </authorList>
    </citation>
    <scope>NUCLEOTIDE SEQUENCE [LARGE SCALE GENOMIC DNA]</scope>
    <source>
        <strain evidence="12">VKM Ac-2510</strain>
    </source>
</reference>
<comment type="similarity">
    <text evidence="6">Belongs to the ThrE exporter (TC 2.A.79) family.</text>
</comment>
<feature type="transmembrane region" description="Helical" evidence="8">
    <location>
        <begin position="345"/>
        <end position="364"/>
    </location>
</feature>
<feature type="transmembrane region" description="Helical" evidence="8">
    <location>
        <begin position="263"/>
        <end position="283"/>
    </location>
</feature>
<dbReference type="GO" id="GO:0015744">
    <property type="term" value="P:succinate transport"/>
    <property type="evidence" value="ECO:0007669"/>
    <property type="project" value="TreeGrafter"/>
</dbReference>
<evidence type="ECO:0000256" key="2">
    <source>
        <dbReference type="ARBA" id="ARBA00022475"/>
    </source>
</evidence>
<evidence type="ECO:0000256" key="8">
    <source>
        <dbReference type="SAM" id="Phobius"/>
    </source>
</evidence>
<feature type="domain" description="Threonine/serine exporter-like N-terminal" evidence="9">
    <location>
        <begin position="93"/>
        <end position="281"/>
    </location>
</feature>
<evidence type="ECO:0000313" key="12">
    <source>
        <dbReference type="Proteomes" id="UP000193244"/>
    </source>
</evidence>
<dbReference type="Proteomes" id="UP000193244">
    <property type="component" value="Unassembled WGS sequence"/>
</dbReference>
<feature type="transmembrane region" description="Helical" evidence="8">
    <location>
        <begin position="223"/>
        <end position="243"/>
    </location>
</feature>
<evidence type="ECO:0000259" key="10">
    <source>
        <dbReference type="Pfam" id="PF12821"/>
    </source>
</evidence>
<feature type="transmembrane region" description="Helical" evidence="8">
    <location>
        <begin position="371"/>
        <end position="391"/>
    </location>
</feature>